<feature type="domain" description="Homologous recombination OB-fold protein OB-fold" evidence="2">
    <location>
        <begin position="74"/>
        <end position="134"/>
    </location>
</feature>
<dbReference type="PANTHER" id="PTHR14523">
    <property type="entry name" value="UNCHARACTERIZED PROTEIN C17ORF53 HOMOLOG"/>
    <property type="match status" value="1"/>
</dbReference>
<comment type="caution">
    <text evidence="3">The sequence shown here is derived from an EMBL/GenBank/DDBJ whole genome shotgun (WGS) entry which is preliminary data.</text>
</comment>
<gene>
    <name evidence="3" type="ORF">Tco_0703009</name>
</gene>
<sequence length="148" mass="16675">MDNVEEKTTRIRIPDPPGIFKDDSTQEYIRKRNFDDVSEDDDFQSSPWVKELEFMNDREEIGGGCFGDIKSYLKKGTTSGIIHYKVLSSKDSYAKDIKVGSALILHNVSVFCDKSKNYALNITIMNLVKIIKKDIVVEDADGASSSKI</sequence>
<dbReference type="Proteomes" id="UP001151760">
    <property type="component" value="Unassembled WGS sequence"/>
</dbReference>
<reference evidence="3" key="2">
    <citation type="submission" date="2022-01" db="EMBL/GenBank/DDBJ databases">
        <authorList>
            <person name="Yamashiro T."/>
            <person name="Shiraishi A."/>
            <person name="Satake H."/>
            <person name="Nakayama K."/>
        </authorList>
    </citation>
    <scope>NUCLEOTIDE SEQUENCE</scope>
</reference>
<organism evidence="3 4">
    <name type="scientific">Tanacetum coccineum</name>
    <dbReference type="NCBI Taxonomy" id="301880"/>
    <lineage>
        <taxon>Eukaryota</taxon>
        <taxon>Viridiplantae</taxon>
        <taxon>Streptophyta</taxon>
        <taxon>Embryophyta</taxon>
        <taxon>Tracheophyta</taxon>
        <taxon>Spermatophyta</taxon>
        <taxon>Magnoliopsida</taxon>
        <taxon>eudicotyledons</taxon>
        <taxon>Gunneridae</taxon>
        <taxon>Pentapetalae</taxon>
        <taxon>asterids</taxon>
        <taxon>campanulids</taxon>
        <taxon>Asterales</taxon>
        <taxon>Asteraceae</taxon>
        <taxon>Asteroideae</taxon>
        <taxon>Anthemideae</taxon>
        <taxon>Anthemidinae</taxon>
        <taxon>Tanacetum</taxon>
    </lineage>
</organism>
<dbReference type="PANTHER" id="PTHR14523:SF1">
    <property type="entry name" value="HOMOLOGOUS RECOMBINATION OB-FOLD PROTEIN"/>
    <property type="match status" value="1"/>
</dbReference>
<protein>
    <submittedName>
        <fullName evidence="3">Copia protein</fullName>
    </submittedName>
</protein>
<dbReference type="InterPro" id="IPR058570">
    <property type="entry name" value="HROB_OB"/>
</dbReference>
<feature type="compositionally biased region" description="Basic and acidic residues" evidence="1">
    <location>
        <begin position="1"/>
        <end position="13"/>
    </location>
</feature>
<dbReference type="Pfam" id="PF15072">
    <property type="entry name" value="HROB"/>
    <property type="match status" value="1"/>
</dbReference>
<dbReference type="EMBL" id="BQNB010009915">
    <property type="protein sequence ID" value="GJS70168.1"/>
    <property type="molecule type" value="Genomic_DNA"/>
</dbReference>
<evidence type="ECO:0000313" key="3">
    <source>
        <dbReference type="EMBL" id="GJS70168.1"/>
    </source>
</evidence>
<feature type="region of interest" description="Disordered" evidence="1">
    <location>
        <begin position="1"/>
        <end position="23"/>
    </location>
</feature>
<proteinExistence type="predicted"/>
<reference evidence="3" key="1">
    <citation type="journal article" date="2022" name="Int. J. Mol. Sci.">
        <title>Draft Genome of Tanacetum Coccineum: Genomic Comparison of Closely Related Tanacetum-Family Plants.</title>
        <authorList>
            <person name="Yamashiro T."/>
            <person name="Shiraishi A."/>
            <person name="Nakayama K."/>
            <person name="Satake H."/>
        </authorList>
    </citation>
    <scope>NUCLEOTIDE SEQUENCE</scope>
</reference>
<dbReference type="InterPro" id="IPR028045">
    <property type="entry name" value="HROB"/>
</dbReference>
<evidence type="ECO:0000259" key="2">
    <source>
        <dbReference type="Pfam" id="PF15072"/>
    </source>
</evidence>
<evidence type="ECO:0000313" key="4">
    <source>
        <dbReference type="Proteomes" id="UP001151760"/>
    </source>
</evidence>
<name>A0ABQ4XXM9_9ASTR</name>
<accession>A0ABQ4XXM9</accession>
<keyword evidence="4" id="KW-1185">Reference proteome</keyword>
<evidence type="ECO:0000256" key="1">
    <source>
        <dbReference type="SAM" id="MobiDB-lite"/>
    </source>
</evidence>